<evidence type="ECO:0000313" key="1">
    <source>
        <dbReference type="EMBL" id="MFC7183811.1"/>
    </source>
</evidence>
<dbReference type="InterPro" id="IPR011033">
    <property type="entry name" value="PRC_barrel-like_sf"/>
</dbReference>
<keyword evidence="2" id="KW-1185">Reference proteome</keyword>
<dbReference type="RefSeq" id="WP_345708621.1">
    <property type="nucleotide sequence ID" value="NZ_BAABKV010000001.1"/>
</dbReference>
<organism evidence="1 2">
    <name type="scientific">Kitasatospora paranensis</name>
    <dbReference type="NCBI Taxonomy" id="258053"/>
    <lineage>
        <taxon>Bacteria</taxon>
        <taxon>Bacillati</taxon>
        <taxon>Actinomycetota</taxon>
        <taxon>Actinomycetes</taxon>
        <taxon>Kitasatosporales</taxon>
        <taxon>Streptomycetaceae</taxon>
        <taxon>Kitasatospora</taxon>
    </lineage>
</organism>
<dbReference type="EMBL" id="JBHTAJ010000079">
    <property type="protein sequence ID" value="MFC7183811.1"/>
    <property type="molecule type" value="Genomic_DNA"/>
</dbReference>
<evidence type="ECO:0000313" key="2">
    <source>
        <dbReference type="Proteomes" id="UP001596435"/>
    </source>
</evidence>
<comment type="caution">
    <text evidence="1">The sequence shown here is derived from an EMBL/GenBank/DDBJ whole genome shotgun (WGS) entry which is preliminary data.</text>
</comment>
<dbReference type="Proteomes" id="UP001596435">
    <property type="component" value="Unassembled WGS sequence"/>
</dbReference>
<reference evidence="2" key="1">
    <citation type="journal article" date="2019" name="Int. J. Syst. Evol. Microbiol.">
        <title>The Global Catalogue of Microorganisms (GCM) 10K type strain sequencing project: providing services to taxonomists for standard genome sequencing and annotation.</title>
        <authorList>
            <consortium name="The Broad Institute Genomics Platform"/>
            <consortium name="The Broad Institute Genome Sequencing Center for Infectious Disease"/>
            <person name="Wu L."/>
            <person name="Ma J."/>
        </authorList>
    </citation>
    <scope>NUCLEOTIDE SEQUENCE [LARGE SCALE GENOMIC DNA]</scope>
    <source>
        <strain evidence="2">CGMCC 1.12859</strain>
    </source>
</reference>
<protein>
    <submittedName>
        <fullName evidence="1">PRC-barrel domain containing protein</fullName>
    </submittedName>
</protein>
<dbReference type="Gene3D" id="3.90.50.10">
    <property type="entry name" value="Photosynthetic Reaction Center, subunit H, domain 2"/>
    <property type="match status" value="1"/>
</dbReference>
<dbReference type="InterPro" id="IPR014747">
    <property type="entry name" value="Bac_photo_RC_H_C"/>
</dbReference>
<proteinExistence type="predicted"/>
<gene>
    <name evidence="1" type="ORF">ACFQMG_30120</name>
</gene>
<dbReference type="SUPFAM" id="SSF50346">
    <property type="entry name" value="PRC-barrel domain"/>
    <property type="match status" value="1"/>
</dbReference>
<name>A0ABW2G2V4_9ACTN</name>
<accession>A0ABW2G2V4</accession>
<sequence>MKDELWNHRPETGWTVGADLTGYAVEAADGRIGKVDRHSADTDGAHLVVDTGPWIFGHQVLLPAGTVTGIDHEARTVHVGRTKDEIKAAPEYVHLTAVLSPDYVRTLGAYYRPLI</sequence>